<accession>A0A4U0SHC3</accession>
<feature type="transmembrane region" description="Helical" evidence="10">
    <location>
        <begin position="402"/>
        <end position="421"/>
    </location>
</feature>
<evidence type="ECO:0000256" key="3">
    <source>
        <dbReference type="ARBA" id="ARBA00022448"/>
    </source>
</evidence>
<comment type="subcellular location">
    <subcellularLocation>
        <location evidence="1">Cell membrane</location>
        <topology evidence="1">Multi-pass membrane protein</topology>
    </subcellularLocation>
</comment>
<dbReference type="AlphaFoldDB" id="A0A4U0SHC3"/>
<keyword evidence="7 10" id="KW-1133">Transmembrane helix</keyword>
<feature type="transmembrane region" description="Helical" evidence="10">
    <location>
        <begin position="500"/>
        <end position="519"/>
    </location>
</feature>
<keyword evidence="3" id="KW-0813">Transport</keyword>
<keyword evidence="6" id="KW-0769">Symport</keyword>
<feature type="transmembrane region" description="Helical" evidence="10">
    <location>
        <begin position="91"/>
        <end position="109"/>
    </location>
</feature>
<feature type="transmembrane region" description="Helical" evidence="10">
    <location>
        <begin position="174"/>
        <end position="192"/>
    </location>
</feature>
<dbReference type="EMBL" id="SUMC01000026">
    <property type="protein sequence ID" value="TKA08926.1"/>
    <property type="molecule type" value="Genomic_DNA"/>
</dbReference>
<keyword evidence="4" id="KW-1003">Cell membrane</keyword>
<feature type="transmembrane region" description="Helical" evidence="10">
    <location>
        <begin position="458"/>
        <end position="480"/>
    </location>
</feature>
<comment type="caution">
    <text evidence="11">The sequence shown here is derived from an EMBL/GenBank/DDBJ whole genome shotgun (WGS) entry which is preliminary data.</text>
</comment>
<evidence type="ECO:0000256" key="10">
    <source>
        <dbReference type="SAM" id="Phobius"/>
    </source>
</evidence>
<dbReference type="OrthoDB" id="9764416at2"/>
<proteinExistence type="inferred from homology"/>
<protein>
    <submittedName>
        <fullName evidence="11">Cation acetate symporter</fullName>
    </submittedName>
</protein>
<feature type="transmembrane region" description="Helical" evidence="10">
    <location>
        <begin position="427"/>
        <end position="451"/>
    </location>
</feature>
<feature type="transmembrane region" description="Helical" evidence="10">
    <location>
        <begin position="20"/>
        <end position="39"/>
    </location>
</feature>
<dbReference type="Gene3D" id="1.20.1730.10">
    <property type="entry name" value="Sodium/glucose cotransporter"/>
    <property type="match status" value="1"/>
</dbReference>
<keyword evidence="8 10" id="KW-0472">Membrane</keyword>
<dbReference type="GO" id="GO:0015293">
    <property type="term" value="F:symporter activity"/>
    <property type="evidence" value="ECO:0007669"/>
    <property type="project" value="UniProtKB-KW"/>
</dbReference>
<dbReference type="CDD" id="cd11480">
    <property type="entry name" value="SLC5sbd_u4"/>
    <property type="match status" value="1"/>
</dbReference>
<feature type="transmembrane region" description="Helical" evidence="10">
    <location>
        <begin position="64"/>
        <end position="85"/>
    </location>
</feature>
<dbReference type="Proteomes" id="UP000305778">
    <property type="component" value="Unassembled WGS sequence"/>
</dbReference>
<dbReference type="GO" id="GO:0006847">
    <property type="term" value="P:plasma membrane acetate transport"/>
    <property type="evidence" value="ECO:0007669"/>
    <property type="project" value="TreeGrafter"/>
</dbReference>
<feature type="transmembrane region" description="Helical" evidence="10">
    <location>
        <begin position="259"/>
        <end position="281"/>
    </location>
</feature>
<dbReference type="InterPro" id="IPR038377">
    <property type="entry name" value="Na/Glc_symporter_sf"/>
</dbReference>
<evidence type="ECO:0000256" key="2">
    <source>
        <dbReference type="ARBA" id="ARBA00006434"/>
    </source>
</evidence>
<dbReference type="PANTHER" id="PTHR48086:SF6">
    <property type="entry name" value="CATION_ACETATE SYMPORTER ACTP"/>
    <property type="match status" value="1"/>
</dbReference>
<comment type="similarity">
    <text evidence="2 9">Belongs to the sodium:solute symporter (SSF) (TC 2.A.21) family.</text>
</comment>
<sequence length="543" mass="56698">MALSWALASGAQSVTSGHRTLFVTLSIVVTLVTLGITLWSRHSTHTTGQFYTGGREFFAMQNGLALSGDFMSAASVLGITGSMSLYGFDGFLYAIGFLVGWVVFLLLIAEPMRNTGRFTLADTLSLRLRERPIRTAAAVANLTTVIFYLLAQMVGAGALVAVLLGSSGGGTKDVVILILGALMIVYVVLGGMKGITWVAITKTVLLLVVAAIATVLLLDQFGWNLSHLLGTAASKSPQGKAFLSPGLEYGKTVASRVDFVSQAMALGFGLAGLPHCLMRVYTVPTARTARKSVGWAIGMMGGFYLMTLVLGFGAAALVGPATIKASDPTGNTALILLAQAVGGRPGSLGSTVMLGIFACVAFISILAVVASLTLAASSSLAHDLYAAVIRKGKATELEELWAARYASIGIGAVAVLLSLLAQKMNVAFLVSLAIAMAGSSLVPTMLFALFWRRFTTKGAVWATYGGLIVSVTLVLFSPVVSGSPDAMFPGVDFQWFPLGNPGIVSIPLGFLFGWIGTLLSDERPDPAKFAEQEVRALTGAGAY</sequence>
<dbReference type="PANTHER" id="PTHR48086">
    <property type="entry name" value="SODIUM/PROLINE SYMPORTER-RELATED"/>
    <property type="match status" value="1"/>
</dbReference>
<dbReference type="GO" id="GO:0015123">
    <property type="term" value="F:acetate transmembrane transporter activity"/>
    <property type="evidence" value="ECO:0007669"/>
    <property type="project" value="TreeGrafter"/>
</dbReference>
<evidence type="ECO:0000256" key="8">
    <source>
        <dbReference type="ARBA" id="ARBA00023136"/>
    </source>
</evidence>
<reference evidence="11 12" key="1">
    <citation type="submission" date="2019-04" db="EMBL/GenBank/DDBJ databases">
        <title>Streptomyces oryziradicis sp. nov., a novel actinomycete isolated from rhizosphere soil of rice (Oryza sativa L.).</title>
        <authorList>
            <person name="Li C."/>
        </authorList>
    </citation>
    <scope>NUCLEOTIDE SEQUENCE [LARGE SCALE GENOMIC DNA]</scope>
    <source>
        <strain evidence="11 12">NEAU-C40</strain>
    </source>
</reference>
<evidence type="ECO:0000256" key="9">
    <source>
        <dbReference type="RuleBase" id="RU362091"/>
    </source>
</evidence>
<evidence type="ECO:0000256" key="5">
    <source>
        <dbReference type="ARBA" id="ARBA00022692"/>
    </source>
</evidence>
<dbReference type="GO" id="GO:0005886">
    <property type="term" value="C:plasma membrane"/>
    <property type="evidence" value="ECO:0007669"/>
    <property type="project" value="UniProtKB-SubCell"/>
</dbReference>
<name>A0A4U0SHC3_9ACTN</name>
<dbReference type="InterPro" id="IPR050277">
    <property type="entry name" value="Sodium:Solute_Symporter"/>
</dbReference>
<evidence type="ECO:0000256" key="7">
    <source>
        <dbReference type="ARBA" id="ARBA00022989"/>
    </source>
</evidence>
<feature type="transmembrane region" description="Helical" evidence="10">
    <location>
        <begin position="136"/>
        <end position="162"/>
    </location>
</feature>
<keyword evidence="5 10" id="KW-0812">Transmembrane</keyword>
<organism evidence="11 12">
    <name type="scientific">Actinacidiphila oryziradicis</name>
    <dbReference type="NCBI Taxonomy" id="2571141"/>
    <lineage>
        <taxon>Bacteria</taxon>
        <taxon>Bacillati</taxon>
        <taxon>Actinomycetota</taxon>
        <taxon>Actinomycetes</taxon>
        <taxon>Kitasatosporales</taxon>
        <taxon>Streptomycetaceae</taxon>
        <taxon>Actinacidiphila</taxon>
    </lineage>
</organism>
<evidence type="ECO:0000256" key="1">
    <source>
        <dbReference type="ARBA" id="ARBA00004651"/>
    </source>
</evidence>
<gene>
    <name evidence="11" type="ORF">FCI23_25430</name>
</gene>
<feature type="transmembrane region" description="Helical" evidence="10">
    <location>
        <begin position="293"/>
        <end position="318"/>
    </location>
</feature>
<dbReference type="PROSITE" id="PS50283">
    <property type="entry name" value="NA_SOLUT_SYMP_3"/>
    <property type="match status" value="1"/>
</dbReference>
<evidence type="ECO:0000256" key="6">
    <source>
        <dbReference type="ARBA" id="ARBA00022847"/>
    </source>
</evidence>
<dbReference type="InterPro" id="IPR001734">
    <property type="entry name" value="Na/solute_symporter"/>
</dbReference>
<dbReference type="RefSeq" id="WP_136726254.1">
    <property type="nucleotide sequence ID" value="NZ_SUMC01000026.1"/>
</dbReference>
<keyword evidence="12" id="KW-1185">Reference proteome</keyword>
<evidence type="ECO:0000256" key="4">
    <source>
        <dbReference type="ARBA" id="ARBA00022475"/>
    </source>
</evidence>
<evidence type="ECO:0000313" key="12">
    <source>
        <dbReference type="Proteomes" id="UP000305778"/>
    </source>
</evidence>
<feature type="transmembrane region" description="Helical" evidence="10">
    <location>
        <begin position="352"/>
        <end position="381"/>
    </location>
</feature>
<evidence type="ECO:0000313" key="11">
    <source>
        <dbReference type="EMBL" id="TKA08926.1"/>
    </source>
</evidence>
<feature type="transmembrane region" description="Helical" evidence="10">
    <location>
        <begin position="204"/>
        <end position="223"/>
    </location>
</feature>
<dbReference type="Pfam" id="PF00474">
    <property type="entry name" value="SSF"/>
    <property type="match status" value="1"/>
</dbReference>